<proteinExistence type="predicted"/>
<organism evidence="1 2">
    <name type="scientific">Christiangramia sediminicola</name>
    <dbReference type="NCBI Taxonomy" id="3073267"/>
    <lineage>
        <taxon>Bacteria</taxon>
        <taxon>Pseudomonadati</taxon>
        <taxon>Bacteroidota</taxon>
        <taxon>Flavobacteriia</taxon>
        <taxon>Flavobacteriales</taxon>
        <taxon>Flavobacteriaceae</taxon>
        <taxon>Christiangramia</taxon>
    </lineage>
</organism>
<evidence type="ECO:0000313" key="1">
    <source>
        <dbReference type="EMBL" id="MDR5589228.1"/>
    </source>
</evidence>
<evidence type="ECO:0000313" key="2">
    <source>
        <dbReference type="Proteomes" id="UP001257234"/>
    </source>
</evidence>
<evidence type="ECO:0008006" key="3">
    <source>
        <dbReference type="Google" id="ProtNLM"/>
    </source>
</evidence>
<dbReference type="PROSITE" id="PS51257">
    <property type="entry name" value="PROKAR_LIPOPROTEIN"/>
    <property type="match status" value="1"/>
</dbReference>
<name>A0ABU1ELU4_9FLAO</name>
<keyword evidence="2" id="KW-1185">Reference proteome</keyword>
<dbReference type="EMBL" id="JAVJIU010000001">
    <property type="protein sequence ID" value="MDR5589228.1"/>
    <property type="molecule type" value="Genomic_DNA"/>
</dbReference>
<sequence>MNRITRIVLSILLINSLSSCFSNRIVHQNEPLQLTSNEVKFQLVSVSQNNQLNTRGMIFSQTVRDGKTGKIGKFYMATIEIQNNSKQQKSIDLGDILLCNADNSCLEPVRYDMKSAIDARANQIMKLKPNQEKGRKIYFAGSKSFVPETIMLKDTGEFIKFSYKK</sequence>
<reference evidence="2" key="1">
    <citation type="submission" date="2023-07" db="EMBL/GenBank/DDBJ databases">
        <title>Christiangramia sp. SM2212., a novel bacterium of the family Flavobacteriaceae isolated from the sea sediment.</title>
        <authorList>
            <person name="Wang J."/>
            <person name="Zhang X."/>
        </authorList>
    </citation>
    <scope>NUCLEOTIDE SEQUENCE [LARGE SCALE GENOMIC DNA]</scope>
    <source>
        <strain evidence="2">SM2212</strain>
    </source>
</reference>
<gene>
    <name evidence="1" type="ORF">RE431_01145</name>
</gene>
<dbReference type="Proteomes" id="UP001257234">
    <property type="component" value="Unassembled WGS sequence"/>
</dbReference>
<dbReference type="RefSeq" id="WP_309560125.1">
    <property type="nucleotide sequence ID" value="NZ_JAVJIU010000001.1"/>
</dbReference>
<protein>
    <recommendedName>
        <fullName evidence="3">DUF4352 domain-containing protein</fullName>
    </recommendedName>
</protein>
<accession>A0ABU1ELU4</accession>
<comment type="caution">
    <text evidence="1">The sequence shown here is derived from an EMBL/GenBank/DDBJ whole genome shotgun (WGS) entry which is preliminary data.</text>
</comment>